<organism evidence="2 3">
    <name type="scientific">Gemmobacter aquatilis</name>
    <dbReference type="NCBI Taxonomy" id="933059"/>
    <lineage>
        <taxon>Bacteria</taxon>
        <taxon>Pseudomonadati</taxon>
        <taxon>Pseudomonadota</taxon>
        <taxon>Alphaproteobacteria</taxon>
        <taxon>Rhodobacterales</taxon>
        <taxon>Paracoccaceae</taxon>
        <taxon>Gemmobacter</taxon>
    </lineage>
</organism>
<keyword evidence="3" id="KW-1185">Reference proteome</keyword>
<dbReference type="PANTHER" id="PTHR36174:SF1">
    <property type="entry name" value="LIPID II:GLYCINE GLYCYLTRANSFERASE"/>
    <property type="match status" value="1"/>
</dbReference>
<keyword evidence="2" id="KW-0808">Transferase</keyword>
<dbReference type="InterPro" id="IPR016181">
    <property type="entry name" value="Acyl_CoA_acyltransferase"/>
</dbReference>
<dbReference type="Pfam" id="PF13480">
    <property type="entry name" value="Acetyltransf_6"/>
    <property type="match status" value="1"/>
</dbReference>
<evidence type="ECO:0000313" key="3">
    <source>
        <dbReference type="Proteomes" id="UP000198761"/>
    </source>
</evidence>
<dbReference type="RefSeq" id="WP_091300977.1">
    <property type="nucleotide sequence ID" value="NZ_FOCE01000005.1"/>
</dbReference>
<feature type="domain" description="BioF2-like acetyltransferase" evidence="1">
    <location>
        <begin position="140"/>
        <end position="243"/>
    </location>
</feature>
<dbReference type="InterPro" id="IPR038740">
    <property type="entry name" value="BioF2-like_GNAT_dom"/>
</dbReference>
<dbReference type="GO" id="GO:0016740">
    <property type="term" value="F:transferase activity"/>
    <property type="evidence" value="ECO:0007669"/>
    <property type="project" value="UniProtKB-KW"/>
</dbReference>
<proteinExistence type="predicted"/>
<sequence length="272" mass="29331">MDIDWITDESDWAAALDGAGRAPLQQSWAYGQAMARLGARVRRAVLHHGGQISAAQMLERRGLRLINRAPLVSRPLLRRLARQPGLTLATSPLRGPGVVPLMTDRFHAEWDLRPEPAALQRALSRDWRARLRQATARITQGDARAMAEIAARDAAQAQARGYRPLPPAFLQAWPGEVLTLQYRPDGPLSAGIVVLIHGNEASYHCAFADAQGRAAQAHRAMLWQAALALRARGITRLDLGAVDSATPGLARFKLGTGAALVSLGPASLILPG</sequence>
<accession>A0A1H8GET3</accession>
<name>A0A1H8GET3_9RHOB</name>
<dbReference type="InterPro" id="IPR050644">
    <property type="entry name" value="PG_Glycine_Bridge_Synth"/>
</dbReference>
<dbReference type="Gene3D" id="3.40.630.30">
    <property type="match status" value="1"/>
</dbReference>
<dbReference type="Proteomes" id="UP000198761">
    <property type="component" value="Unassembled WGS sequence"/>
</dbReference>
<dbReference type="STRING" id="933059.SAMN04488103_10538"/>
<dbReference type="OrthoDB" id="341858at2"/>
<dbReference type="EMBL" id="FOCE01000005">
    <property type="protein sequence ID" value="SEN42295.1"/>
    <property type="molecule type" value="Genomic_DNA"/>
</dbReference>
<dbReference type="AlphaFoldDB" id="A0A1H8GET3"/>
<evidence type="ECO:0000313" key="2">
    <source>
        <dbReference type="EMBL" id="SEN42295.1"/>
    </source>
</evidence>
<reference evidence="2 3" key="1">
    <citation type="submission" date="2016-10" db="EMBL/GenBank/DDBJ databases">
        <authorList>
            <person name="de Groot N.N."/>
        </authorList>
    </citation>
    <scope>NUCLEOTIDE SEQUENCE [LARGE SCALE GENOMIC DNA]</scope>
    <source>
        <strain evidence="2 3">DSM 3857</strain>
    </source>
</reference>
<protein>
    <submittedName>
        <fullName evidence="2">Acetyltransferase (GNAT) domain-containing protein</fullName>
    </submittedName>
</protein>
<dbReference type="PANTHER" id="PTHR36174">
    <property type="entry name" value="LIPID II:GLYCINE GLYCYLTRANSFERASE"/>
    <property type="match status" value="1"/>
</dbReference>
<evidence type="ECO:0000259" key="1">
    <source>
        <dbReference type="Pfam" id="PF13480"/>
    </source>
</evidence>
<dbReference type="SUPFAM" id="SSF55729">
    <property type="entry name" value="Acyl-CoA N-acyltransferases (Nat)"/>
    <property type="match status" value="1"/>
</dbReference>
<gene>
    <name evidence="2" type="ORF">SAMN04488103_10538</name>
</gene>